<protein>
    <submittedName>
        <fullName evidence="1">PD-(D/E)XK motif protein</fullName>
    </submittedName>
</protein>
<reference evidence="1 2" key="1">
    <citation type="journal article" date="2020" name="Microbes Environ.">
        <title>Synthetic bacterial community of duckweed: a simple and stable system to study plant-microbe interactions.</title>
        <authorList>
            <person name="Ishizawa H."/>
            <person name="Tada M."/>
            <person name="Kuroda M."/>
            <person name="Inoue D."/>
            <person name="Futamata H."/>
            <person name="Ike M."/>
        </authorList>
    </citation>
    <scope>NUCLEOTIDE SEQUENCE [LARGE SCALE GENOMIC DNA]</scope>
    <source>
        <strain evidence="1 2">DW100</strain>
    </source>
</reference>
<evidence type="ECO:0000313" key="2">
    <source>
        <dbReference type="Proteomes" id="UP001380186"/>
    </source>
</evidence>
<sequence length="319" mass="37128">MNNIIKFINDFWISNESGDKKVTGMLQKLSSESLTDLYIGFSEIGNRCLFLKADVSRVVSAQNEKTNISLIVDRVNSLVYIELNDIYFGEVFNDLIVSIFSHIKDMQSYQSVQRFVVLFTKWNELFKSKISKKQLSERELYGLLGELFHLKKYLSICNDANEINYTLDSWSGPDGKANDFVFADINHEIKTIEVTKDFVDISSEYQLNCDEKPVLLVVYKSMRSNEGFSLSQIIDEIRVIIDRNFGDVERLLHKLNMFNIDFKNQNAYEYFKIEISKSFFYNTDHEDFPKITPKNLIEGISSVKYRINLSSIKNFTTRI</sequence>
<dbReference type="InterPro" id="IPR025534">
    <property type="entry name" value="DUF4420"/>
</dbReference>
<proteinExistence type="predicted"/>
<dbReference type="Pfam" id="PF14390">
    <property type="entry name" value="DUF4420"/>
    <property type="match status" value="1"/>
</dbReference>
<dbReference type="EMBL" id="AP029022">
    <property type="protein sequence ID" value="BEV04578.1"/>
    <property type="molecule type" value="Genomic_DNA"/>
</dbReference>
<keyword evidence="2" id="KW-1185">Reference proteome</keyword>
<dbReference type="Proteomes" id="UP001380186">
    <property type="component" value="Chromosome"/>
</dbReference>
<evidence type="ECO:0000313" key="1">
    <source>
        <dbReference type="EMBL" id="BEV04578.1"/>
    </source>
</evidence>
<name>A0ABM8K6G7_9FLAO</name>
<dbReference type="RefSeq" id="WP_338615144.1">
    <property type="nucleotide sequence ID" value="NZ_AP029022.1"/>
</dbReference>
<gene>
    <name evidence="1" type="ORF">CRDW_19520</name>
</gene>
<organism evidence="1 2">
    <name type="scientific">Chryseobacterium gambrini</name>
    <dbReference type="NCBI Taxonomy" id="373672"/>
    <lineage>
        <taxon>Bacteria</taxon>
        <taxon>Pseudomonadati</taxon>
        <taxon>Bacteroidota</taxon>
        <taxon>Flavobacteriia</taxon>
        <taxon>Flavobacteriales</taxon>
        <taxon>Weeksellaceae</taxon>
        <taxon>Chryseobacterium group</taxon>
        <taxon>Chryseobacterium</taxon>
    </lineage>
</organism>
<accession>A0ABM8K6G7</accession>